<sequence length="113" mass="13025">MTEKEKYEVLDSVCAVLGESIYDSNVYGMKLDNSHLLSQREELADSLVRMLEHRGKKTHTFEDVFVRRRHLPYAKIACKHDNSVYTSTYELHKLNPLSGYDSGDFCDFTDGTL</sequence>
<dbReference type="AlphaFoldDB" id="A0AAW7JFZ4"/>
<evidence type="ECO:0000313" key="4">
    <source>
        <dbReference type="Proteomes" id="UP001168478"/>
    </source>
</evidence>
<dbReference type="Proteomes" id="UP001167831">
    <property type="component" value="Unassembled WGS sequence"/>
</dbReference>
<reference evidence="2" key="2">
    <citation type="submission" date="2023-08" db="EMBL/GenBank/DDBJ databases">
        <title>Identification and characterization of horizontal gene transfer across gut microbiota members of farm animals based on homology search.</title>
        <authorList>
            <person name="Schwarzerova J."/>
            <person name="Nykrynova M."/>
            <person name="Jureckova K."/>
            <person name="Cejkova D."/>
            <person name="Rychlik I."/>
        </authorList>
    </citation>
    <scope>NUCLEOTIDE SEQUENCE</scope>
    <source>
        <strain evidence="2">ET15</strain>
        <strain evidence="1">ET37</strain>
    </source>
</reference>
<evidence type="ECO:0000313" key="2">
    <source>
        <dbReference type="EMBL" id="MDN0024813.1"/>
    </source>
</evidence>
<dbReference type="RefSeq" id="WP_289824845.1">
    <property type="nucleotide sequence ID" value="NZ_JAUEIE010000003.1"/>
</dbReference>
<organism evidence="2 4">
    <name type="scientific">Leyella lascolaii</name>
    <dbReference type="NCBI Taxonomy" id="1776379"/>
    <lineage>
        <taxon>Bacteria</taxon>
        <taxon>Pseudomonadati</taxon>
        <taxon>Bacteroidota</taxon>
        <taxon>Bacteroidia</taxon>
        <taxon>Bacteroidales</taxon>
        <taxon>Prevotellaceae</taxon>
        <taxon>Leyella</taxon>
    </lineage>
</organism>
<proteinExistence type="predicted"/>
<protein>
    <submittedName>
        <fullName evidence="2">Uncharacterized protein</fullName>
    </submittedName>
</protein>
<evidence type="ECO:0000313" key="1">
    <source>
        <dbReference type="EMBL" id="MDN0022214.1"/>
    </source>
</evidence>
<evidence type="ECO:0000313" key="3">
    <source>
        <dbReference type="Proteomes" id="UP001167831"/>
    </source>
</evidence>
<name>A0AAW7JFZ4_9BACT</name>
<comment type="caution">
    <text evidence="2">The sequence shown here is derived from an EMBL/GenBank/DDBJ whole genome shotgun (WGS) entry which is preliminary data.</text>
</comment>
<keyword evidence="3" id="KW-1185">Reference proteome</keyword>
<reference evidence="2" key="1">
    <citation type="submission" date="2023-06" db="EMBL/GenBank/DDBJ databases">
        <authorList>
            <person name="Zeman M."/>
            <person name="Kubasova T."/>
            <person name="Jahodarova E."/>
            <person name="Nykrynova M."/>
            <person name="Rychlik I."/>
        </authorList>
    </citation>
    <scope>NUCLEOTIDE SEQUENCE</scope>
    <source>
        <strain evidence="2">ET15</strain>
        <strain evidence="1">ET37</strain>
    </source>
</reference>
<dbReference type="Proteomes" id="UP001168478">
    <property type="component" value="Unassembled WGS sequence"/>
</dbReference>
<accession>A0AAW7JFZ4</accession>
<dbReference type="EMBL" id="JAUEIE010000003">
    <property type="protein sequence ID" value="MDN0022214.1"/>
    <property type="molecule type" value="Genomic_DNA"/>
</dbReference>
<gene>
    <name evidence="1" type="ORF">QVN81_04130</name>
    <name evidence="2" type="ORF">QVN84_04665</name>
</gene>
<dbReference type="EMBL" id="JAUEIF010000003">
    <property type="protein sequence ID" value="MDN0024813.1"/>
    <property type="molecule type" value="Genomic_DNA"/>
</dbReference>